<evidence type="ECO:0000313" key="1">
    <source>
        <dbReference type="EMBL" id="VFJ15398.1"/>
    </source>
</evidence>
<dbReference type="OrthoDB" id="9026at2157"/>
<gene>
    <name evidence="1" type="ORF">NFRAN_3080</name>
</gene>
<dbReference type="EMBL" id="LR216287">
    <property type="protein sequence ID" value="VFJ15398.1"/>
    <property type="molecule type" value="Genomic_DNA"/>
</dbReference>
<reference evidence="1 2" key="1">
    <citation type="submission" date="2019-02" db="EMBL/GenBank/DDBJ databases">
        <authorList>
            <person name="Lehtovirta-Morley E L."/>
        </authorList>
    </citation>
    <scope>NUCLEOTIDE SEQUENCE [LARGE SCALE GENOMIC DNA]</scope>
    <source>
        <strain evidence="1">NFRAN1</strain>
    </source>
</reference>
<dbReference type="AlphaFoldDB" id="A0A484IF47"/>
<organism evidence="1 2">
    <name type="scientific">Candidatus Nitrosocosmicus franklandianus</name>
    <dbReference type="NCBI Taxonomy" id="1798806"/>
    <lineage>
        <taxon>Archaea</taxon>
        <taxon>Nitrososphaerota</taxon>
        <taxon>Nitrososphaeria</taxon>
        <taxon>Nitrososphaerales</taxon>
        <taxon>Nitrososphaeraceae</taxon>
        <taxon>Candidatus Nitrosocosmicus</taxon>
    </lineage>
</organism>
<evidence type="ECO:0000313" key="2">
    <source>
        <dbReference type="Proteomes" id="UP000294299"/>
    </source>
</evidence>
<proteinExistence type="predicted"/>
<dbReference type="Proteomes" id="UP000294299">
    <property type="component" value="Chromosome NFRAN"/>
</dbReference>
<dbReference type="GeneID" id="39422175"/>
<dbReference type="RefSeq" id="WP_172602353.1">
    <property type="nucleotide sequence ID" value="NZ_LR216287.1"/>
</dbReference>
<dbReference type="KEGG" id="nfn:NFRAN_3080"/>
<protein>
    <submittedName>
        <fullName evidence="1">Uncharacterized protein</fullName>
    </submittedName>
</protein>
<name>A0A484IF47_9ARCH</name>
<keyword evidence="2" id="KW-1185">Reference proteome</keyword>
<sequence length="182" mass="20758">MVLVNIILLRPVNLPMFGMSKLKSGSFVFAVKRDDTSNFVVIGRIISDANKLYRVRGTFMRPVGLIERVRAGRARGKPIDALNNPDPNNCIFLIIDRLDTGDFDDVVDPRIDKIIPINENRYFVLDGWIKESLHELFSNYFNSASEDERSEARSILINRMNSLTSQELKEHVYAVARSSQIL</sequence>
<accession>A0A484IF47</accession>